<feature type="transmembrane region" description="Helical" evidence="2">
    <location>
        <begin position="30"/>
        <end position="53"/>
    </location>
</feature>
<evidence type="ECO:0000313" key="4">
    <source>
        <dbReference type="Proteomes" id="UP001206895"/>
    </source>
</evidence>
<sequence>MTKLTSAPLTTTTPTVDDSSLDRGPQDARALLGMHTVGARFVLAAYLACMAYVNFTSLEGVSTVWPSVIALVALTAAAVALISAPGDPLPVRWALLIAAACPVTAVLTLSVSPAPLAVSTQGWAHGATTVLLCFLCVRGRTTFAWLGLAGSVAVHTIWASLVGLGATTGLGMVLIDFGPVAIGAVFSLTIRPAAKAIFELRAAGAQQAAVLAARTAAAAERDTQLAELDRLARPMLDRIASGAELTAAERSTCELLEAHLRDRLRAPGLVSPAIADAARSARARGVEVILLDDRTAEPLTPDARERIHTEVVDTLVRARSGDVRVRLLPPHRAAAASIYVRSGHDTGRREFDATGADVDR</sequence>
<keyword evidence="2" id="KW-0812">Transmembrane</keyword>
<keyword evidence="4" id="KW-1185">Reference proteome</keyword>
<keyword evidence="2" id="KW-1133">Transmembrane helix</keyword>
<proteinExistence type="predicted"/>
<feature type="transmembrane region" description="Helical" evidence="2">
    <location>
        <begin position="116"/>
        <end position="137"/>
    </location>
</feature>
<name>A0ABT1HIT9_9NOCA</name>
<reference evidence="3 4" key="1">
    <citation type="submission" date="2022-06" db="EMBL/GenBank/DDBJ databases">
        <title>Genomic Encyclopedia of Archaeal and Bacterial Type Strains, Phase II (KMG-II): from individual species to whole genera.</title>
        <authorList>
            <person name="Goeker M."/>
        </authorList>
    </citation>
    <scope>NUCLEOTIDE SEQUENCE [LARGE SCALE GENOMIC DNA]</scope>
    <source>
        <strain evidence="3 4">DSM 44693</strain>
    </source>
</reference>
<feature type="transmembrane region" description="Helical" evidence="2">
    <location>
        <begin position="91"/>
        <end position="110"/>
    </location>
</feature>
<dbReference type="RefSeq" id="WP_253662734.1">
    <property type="nucleotide sequence ID" value="NZ_BAAAJQ010000001.1"/>
</dbReference>
<accession>A0ABT1HIT9</accession>
<dbReference type="Proteomes" id="UP001206895">
    <property type="component" value="Unassembled WGS sequence"/>
</dbReference>
<feature type="transmembrane region" description="Helical" evidence="2">
    <location>
        <begin position="144"/>
        <end position="164"/>
    </location>
</feature>
<dbReference type="EMBL" id="JAMTCJ010000003">
    <property type="protein sequence ID" value="MCP2177855.1"/>
    <property type="molecule type" value="Genomic_DNA"/>
</dbReference>
<evidence type="ECO:0000256" key="2">
    <source>
        <dbReference type="SAM" id="Phobius"/>
    </source>
</evidence>
<feature type="compositionally biased region" description="Low complexity" evidence="1">
    <location>
        <begin position="1"/>
        <end position="18"/>
    </location>
</feature>
<feature type="region of interest" description="Disordered" evidence="1">
    <location>
        <begin position="1"/>
        <end position="22"/>
    </location>
</feature>
<organism evidence="3 4">
    <name type="scientific">Williamsia maris</name>
    <dbReference type="NCBI Taxonomy" id="72806"/>
    <lineage>
        <taxon>Bacteria</taxon>
        <taxon>Bacillati</taxon>
        <taxon>Actinomycetota</taxon>
        <taxon>Actinomycetes</taxon>
        <taxon>Mycobacteriales</taxon>
        <taxon>Nocardiaceae</taxon>
        <taxon>Williamsia</taxon>
    </lineage>
</organism>
<comment type="caution">
    <text evidence="3">The sequence shown here is derived from an EMBL/GenBank/DDBJ whole genome shotgun (WGS) entry which is preliminary data.</text>
</comment>
<protein>
    <submittedName>
        <fullName evidence="3">Uncharacterized protein</fullName>
    </submittedName>
</protein>
<gene>
    <name evidence="3" type="ORF">LX13_003683</name>
</gene>
<evidence type="ECO:0000256" key="1">
    <source>
        <dbReference type="SAM" id="MobiDB-lite"/>
    </source>
</evidence>
<evidence type="ECO:0000313" key="3">
    <source>
        <dbReference type="EMBL" id="MCP2177855.1"/>
    </source>
</evidence>
<feature type="transmembrane region" description="Helical" evidence="2">
    <location>
        <begin position="65"/>
        <end position="84"/>
    </location>
</feature>
<feature type="transmembrane region" description="Helical" evidence="2">
    <location>
        <begin position="170"/>
        <end position="190"/>
    </location>
</feature>
<keyword evidence="2" id="KW-0472">Membrane</keyword>